<organism evidence="3 4">
    <name type="scientific">Lwoffella lincolnii</name>
    <dbReference type="NCBI Taxonomy" id="90241"/>
    <lineage>
        <taxon>Bacteria</taxon>
        <taxon>Pseudomonadati</taxon>
        <taxon>Pseudomonadota</taxon>
        <taxon>Gammaproteobacteria</taxon>
        <taxon>Moraxellales</taxon>
        <taxon>Moraxellaceae</taxon>
        <taxon>Lwoffella</taxon>
    </lineage>
</organism>
<sequence>MLSQLLPIIAITFAVFVLFFLFMGIGYMVKKQPLKGSCGGVANLMGDEYCQFCGNDPNKCDSLNNDNNALNNTQNEQTTKQSQQRQKAKELGKAV</sequence>
<comment type="caution">
    <text evidence="3">The sequence shown here is derived from an EMBL/GenBank/DDBJ whole genome shotgun (WGS) entry which is preliminary data.</text>
</comment>
<keyword evidence="2" id="KW-0472">Membrane</keyword>
<gene>
    <name evidence="3" type="ORF">B0682_06515</name>
</gene>
<dbReference type="InterPro" id="IPR007495">
    <property type="entry name" value="NqrM"/>
</dbReference>
<feature type="compositionally biased region" description="Low complexity" evidence="1">
    <location>
        <begin position="64"/>
        <end position="75"/>
    </location>
</feature>
<accession>A0A1T0CD71</accession>
<feature type="region of interest" description="Disordered" evidence="1">
    <location>
        <begin position="64"/>
        <end position="95"/>
    </location>
</feature>
<evidence type="ECO:0000313" key="4">
    <source>
        <dbReference type="Proteomes" id="UP000191094"/>
    </source>
</evidence>
<dbReference type="RefSeq" id="WP_078307616.1">
    <property type="nucleotide sequence ID" value="NZ_CP147511.1"/>
</dbReference>
<dbReference type="EMBL" id="MUYT01000008">
    <property type="protein sequence ID" value="OOS20287.1"/>
    <property type="molecule type" value="Genomic_DNA"/>
</dbReference>
<dbReference type="Pfam" id="PF04400">
    <property type="entry name" value="NqrM"/>
    <property type="match status" value="1"/>
</dbReference>
<dbReference type="AlphaFoldDB" id="A0A1T0CD71"/>
<dbReference type="PANTHER" id="PTHR40691">
    <property type="entry name" value="(NA+)-NQR MATURATION NQRM"/>
    <property type="match status" value="1"/>
</dbReference>
<dbReference type="Proteomes" id="UP000191094">
    <property type="component" value="Unassembled WGS sequence"/>
</dbReference>
<name>A0A1T0CD71_9GAMM</name>
<feature type="transmembrane region" description="Helical" evidence="2">
    <location>
        <begin position="6"/>
        <end position="29"/>
    </location>
</feature>
<evidence type="ECO:0008006" key="5">
    <source>
        <dbReference type="Google" id="ProtNLM"/>
    </source>
</evidence>
<evidence type="ECO:0000256" key="2">
    <source>
        <dbReference type="SAM" id="Phobius"/>
    </source>
</evidence>
<dbReference type="OrthoDB" id="5296227at2"/>
<evidence type="ECO:0000256" key="1">
    <source>
        <dbReference type="SAM" id="MobiDB-lite"/>
    </source>
</evidence>
<feature type="compositionally biased region" description="Polar residues" evidence="1">
    <location>
        <begin position="76"/>
        <end position="85"/>
    </location>
</feature>
<keyword evidence="2" id="KW-1133">Transmembrane helix</keyword>
<keyword evidence="4" id="KW-1185">Reference proteome</keyword>
<proteinExistence type="predicted"/>
<dbReference type="STRING" id="90241.B0682_06515"/>
<evidence type="ECO:0000313" key="3">
    <source>
        <dbReference type="EMBL" id="OOS20287.1"/>
    </source>
</evidence>
<dbReference type="PANTHER" id="PTHR40691:SF3">
    <property type="entry name" value="(NA+)-NQR MATURATION NQRM"/>
    <property type="match status" value="1"/>
</dbReference>
<keyword evidence="2" id="KW-0812">Transmembrane</keyword>
<reference evidence="3 4" key="1">
    <citation type="submission" date="2017-02" db="EMBL/GenBank/DDBJ databases">
        <title>Draft genome sequence of Moraxella lincolnii CCUG 9405T type strain.</title>
        <authorList>
            <person name="Salva-Serra F."/>
            <person name="Engstrom-Jakobsson H."/>
            <person name="Thorell K."/>
            <person name="Jaen-Luchoro D."/>
            <person name="Gonzales-Siles L."/>
            <person name="Karlsson R."/>
            <person name="Yazdan S."/>
            <person name="Boulund F."/>
            <person name="Johnning A."/>
            <person name="Engstrand L."/>
            <person name="Kristiansson E."/>
            <person name="Moore E."/>
        </authorList>
    </citation>
    <scope>NUCLEOTIDE SEQUENCE [LARGE SCALE GENOMIC DNA]</scope>
    <source>
        <strain evidence="3 4">CCUG 9405</strain>
    </source>
</reference>
<protein>
    <recommendedName>
        <fullName evidence="5">(Na+)-NQR maturation NqrM</fullName>
    </recommendedName>
</protein>